<dbReference type="EMBL" id="MEUW01000021">
    <property type="protein sequence ID" value="OGC44398.1"/>
    <property type="molecule type" value="Genomic_DNA"/>
</dbReference>
<gene>
    <name evidence="1" type="ORF">A2V54_03415</name>
</gene>
<accession>A0A1F4UHF8</accession>
<evidence type="ECO:0000313" key="2">
    <source>
        <dbReference type="Proteomes" id="UP000176583"/>
    </source>
</evidence>
<name>A0A1F4UHF8_UNCKA</name>
<reference evidence="1 2" key="1">
    <citation type="journal article" date="2016" name="Nat. Commun.">
        <title>Thousands of microbial genomes shed light on interconnected biogeochemical processes in an aquifer system.</title>
        <authorList>
            <person name="Anantharaman K."/>
            <person name="Brown C.T."/>
            <person name="Hug L.A."/>
            <person name="Sharon I."/>
            <person name="Castelle C.J."/>
            <person name="Probst A.J."/>
            <person name="Thomas B.C."/>
            <person name="Singh A."/>
            <person name="Wilkins M.J."/>
            <person name="Karaoz U."/>
            <person name="Brodie E.L."/>
            <person name="Williams K.H."/>
            <person name="Hubbard S.S."/>
            <person name="Banfield J.F."/>
        </authorList>
    </citation>
    <scope>NUCLEOTIDE SEQUENCE [LARGE SCALE GENOMIC DNA]</scope>
</reference>
<sequence>MGLPLKLRFWRWHRNPISRYRFRLFEYEVRSLARKAKDALAIVQPEEIQRRKAIFKRYEEDLEEGRFDTPLRPLVEEMVASDISEALGHQGIWFPPVAFCIQVPPTTLIISARSKIYHAEGSINNTLLRWYLSPMERQEIEEYVEKLDQRLSALVVDAAGLSTLPPMSAPYPAQKLVKVAGHEWGHIYFWLSPLGISTSIGGNKNGTLPINEAACQVVSEEISQMIGAKYGWEEVEEEPGEDVPDFDQTMLSIRKKVDKLLEEGKIEEAEAFMEESRCRLNEVFFPPTRKLNQAYFAFFGNYELGASGDDQTPKRIRELRNKLGSLSDFLKAIRRVTSAEDFENLLQKYEID</sequence>
<protein>
    <submittedName>
        <fullName evidence="1">Uncharacterized protein</fullName>
    </submittedName>
</protein>
<dbReference type="AlphaFoldDB" id="A0A1F4UHF8"/>
<evidence type="ECO:0000313" key="1">
    <source>
        <dbReference type="EMBL" id="OGC44398.1"/>
    </source>
</evidence>
<dbReference type="STRING" id="1802613.A2V54_03415"/>
<comment type="caution">
    <text evidence="1">The sequence shown here is derived from an EMBL/GenBank/DDBJ whole genome shotgun (WGS) entry which is preliminary data.</text>
</comment>
<dbReference type="Proteomes" id="UP000176583">
    <property type="component" value="Unassembled WGS sequence"/>
</dbReference>
<organism evidence="1 2">
    <name type="scientific">candidate division WWE3 bacterium RBG_19FT_COMBO_53_11</name>
    <dbReference type="NCBI Taxonomy" id="1802613"/>
    <lineage>
        <taxon>Bacteria</taxon>
        <taxon>Katanobacteria</taxon>
    </lineage>
</organism>
<proteinExistence type="predicted"/>